<feature type="region of interest" description="Disordered" evidence="1">
    <location>
        <begin position="226"/>
        <end position="386"/>
    </location>
</feature>
<dbReference type="AlphaFoldDB" id="A0A1D1VG11"/>
<feature type="region of interest" description="Disordered" evidence="1">
    <location>
        <begin position="165"/>
        <end position="212"/>
    </location>
</feature>
<dbReference type="Proteomes" id="UP000186922">
    <property type="component" value="Unassembled WGS sequence"/>
</dbReference>
<dbReference type="OrthoDB" id="10677060at2759"/>
<sequence length="409" mass="45502">MANDMDTKKPLDVIQRTASSVLEPVRELCTSIKEFSDMVTSRLPTDDQIWDAKRKNELPKRQIIAVRQVEQRIEIDQNSIQMIRGRLVGLENEVQSLYDKAEATDYEVILFEQKIPSLKNLLASKFGIGTNTLPVAGSDNPDSSKVSFLPEVSVNTSLLPSSLSAIVTPPPSAQQRSKLRPPGSVSRKPEPYQASAQKPHSKPLSFHPQYAPSHNHKEEAYTNRYQDFGDHSQNNGQLSSGLKFRPHPYNGSHIPPPLNQNNRETLSANPFGSTRNMQFTPNYPNLAASTSNLSSSYNSPQQQSKEMFHGPNTSVQMSSSSRIPSSYVPQSASRQNGQGPSMSGSFISSAFRAPVSHHQSTSSLPQYSSSHNNLQTSRISPIRNMPRSELDEIDDLMQRLKGNQVRRAY</sequence>
<feature type="compositionally biased region" description="Polar residues" evidence="1">
    <location>
        <begin position="231"/>
        <end position="240"/>
    </location>
</feature>
<feature type="compositionally biased region" description="Low complexity" evidence="1">
    <location>
        <begin position="360"/>
        <end position="370"/>
    </location>
</feature>
<comment type="caution">
    <text evidence="2">The sequence shown here is derived from an EMBL/GenBank/DDBJ whole genome shotgun (WGS) entry which is preliminary data.</text>
</comment>
<reference evidence="2 3" key="1">
    <citation type="journal article" date="2016" name="Nat. Commun.">
        <title>Extremotolerant tardigrade genome and improved radiotolerance of human cultured cells by tardigrade-unique protein.</title>
        <authorList>
            <person name="Hashimoto T."/>
            <person name="Horikawa D.D."/>
            <person name="Saito Y."/>
            <person name="Kuwahara H."/>
            <person name="Kozuka-Hata H."/>
            <person name="Shin-I T."/>
            <person name="Minakuchi Y."/>
            <person name="Ohishi K."/>
            <person name="Motoyama A."/>
            <person name="Aizu T."/>
            <person name="Enomoto A."/>
            <person name="Kondo K."/>
            <person name="Tanaka S."/>
            <person name="Hara Y."/>
            <person name="Koshikawa S."/>
            <person name="Sagara H."/>
            <person name="Miura T."/>
            <person name="Yokobori S."/>
            <person name="Miyagawa K."/>
            <person name="Suzuki Y."/>
            <person name="Kubo T."/>
            <person name="Oyama M."/>
            <person name="Kohara Y."/>
            <person name="Fujiyama A."/>
            <person name="Arakawa K."/>
            <person name="Katayama T."/>
            <person name="Toyoda A."/>
            <person name="Kunieda T."/>
        </authorList>
    </citation>
    <scope>NUCLEOTIDE SEQUENCE [LARGE SCALE GENOMIC DNA]</scope>
    <source>
        <strain evidence="2 3">YOKOZUNA-1</strain>
    </source>
</reference>
<proteinExistence type="predicted"/>
<organism evidence="2 3">
    <name type="scientific">Ramazzottius varieornatus</name>
    <name type="common">Water bear</name>
    <name type="synonym">Tardigrade</name>
    <dbReference type="NCBI Taxonomy" id="947166"/>
    <lineage>
        <taxon>Eukaryota</taxon>
        <taxon>Metazoa</taxon>
        <taxon>Ecdysozoa</taxon>
        <taxon>Tardigrada</taxon>
        <taxon>Eutardigrada</taxon>
        <taxon>Parachela</taxon>
        <taxon>Hypsibioidea</taxon>
        <taxon>Ramazzottiidae</taxon>
        <taxon>Ramazzottius</taxon>
    </lineage>
</organism>
<evidence type="ECO:0000256" key="1">
    <source>
        <dbReference type="SAM" id="MobiDB-lite"/>
    </source>
</evidence>
<feature type="compositionally biased region" description="Polar residues" evidence="1">
    <location>
        <begin position="332"/>
        <end position="348"/>
    </location>
</feature>
<evidence type="ECO:0000313" key="2">
    <source>
        <dbReference type="EMBL" id="GAU97843.1"/>
    </source>
</evidence>
<name>A0A1D1VG11_RAMVA</name>
<accession>A0A1D1VG11</accession>
<keyword evidence="3" id="KW-1185">Reference proteome</keyword>
<evidence type="ECO:0000313" key="3">
    <source>
        <dbReference type="Proteomes" id="UP000186922"/>
    </source>
</evidence>
<protein>
    <submittedName>
        <fullName evidence="2">Uncharacterized protein</fullName>
    </submittedName>
</protein>
<feature type="compositionally biased region" description="Low complexity" evidence="1">
    <location>
        <begin position="284"/>
        <end position="304"/>
    </location>
</feature>
<feature type="compositionally biased region" description="Low complexity" evidence="1">
    <location>
        <begin position="314"/>
        <end position="331"/>
    </location>
</feature>
<gene>
    <name evidence="2" type="primary">RvY_09072-1</name>
    <name evidence="2" type="synonym">RvY_09072.1</name>
    <name evidence="2" type="ORF">RvY_09072</name>
</gene>
<feature type="compositionally biased region" description="Polar residues" evidence="1">
    <location>
        <begin position="259"/>
        <end position="283"/>
    </location>
</feature>
<dbReference type="EMBL" id="BDGG01000004">
    <property type="protein sequence ID" value="GAU97843.1"/>
    <property type="molecule type" value="Genomic_DNA"/>
</dbReference>